<dbReference type="CDD" id="cd00371">
    <property type="entry name" value="HMA"/>
    <property type="match status" value="2"/>
</dbReference>
<dbReference type="InterPro" id="IPR027256">
    <property type="entry name" value="P-typ_ATPase_IB"/>
</dbReference>
<evidence type="ECO:0000256" key="7">
    <source>
        <dbReference type="ARBA" id="ARBA00022723"/>
    </source>
</evidence>
<dbReference type="Proteomes" id="UP000198838">
    <property type="component" value="Unassembled WGS sequence"/>
</dbReference>
<feature type="domain" description="HMA" evidence="23">
    <location>
        <begin position="807"/>
        <end position="871"/>
    </location>
</feature>
<dbReference type="SUPFAM" id="SSF81653">
    <property type="entry name" value="Calcium ATPase, transduction domain A"/>
    <property type="match status" value="1"/>
</dbReference>
<evidence type="ECO:0000256" key="14">
    <source>
        <dbReference type="ARBA" id="ARBA00022989"/>
    </source>
</evidence>
<keyword evidence="17 21" id="KW-0472">Membrane</keyword>
<evidence type="ECO:0000256" key="21">
    <source>
        <dbReference type="RuleBase" id="RU362081"/>
    </source>
</evidence>
<dbReference type="SUPFAM" id="SSF56784">
    <property type="entry name" value="HAD-like"/>
    <property type="match status" value="1"/>
</dbReference>
<dbReference type="Pfam" id="PF00702">
    <property type="entry name" value="Hydrolase"/>
    <property type="match status" value="1"/>
</dbReference>
<evidence type="ECO:0000256" key="9">
    <source>
        <dbReference type="ARBA" id="ARBA00022741"/>
    </source>
</evidence>
<keyword evidence="9 21" id="KW-0547">Nucleotide-binding</keyword>
<evidence type="ECO:0000313" key="24">
    <source>
        <dbReference type="EMBL" id="SFA94111.1"/>
    </source>
</evidence>
<dbReference type="SFLD" id="SFLDG00002">
    <property type="entry name" value="C1.7:_P-type_atpase_like"/>
    <property type="match status" value="1"/>
</dbReference>
<dbReference type="EMBL" id="FOJY01000005">
    <property type="protein sequence ID" value="SFA94111.1"/>
    <property type="molecule type" value="Genomic_DNA"/>
</dbReference>
<keyword evidence="16" id="KW-0406">Ion transport</keyword>
<dbReference type="SFLD" id="SFLDF00027">
    <property type="entry name" value="p-type_atpase"/>
    <property type="match status" value="1"/>
</dbReference>
<dbReference type="PANTHER" id="PTHR43520">
    <property type="entry name" value="ATP7, ISOFORM B"/>
    <property type="match status" value="1"/>
</dbReference>
<feature type="transmembrane region" description="Helical" evidence="21">
    <location>
        <begin position="708"/>
        <end position="730"/>
    </location>
</feature>
<name>A0A1I0WZQ4_9FIRM</name>
<dbReference type="InterPro" id="IPR044492">
    <property type="entry name" value="P_typ_ATPase_HD_dom"/>
</dbReference>
<evidence type="ECO:0000256" key="15">
    <source>
        <dbReference type="ARBA" id="ARBA00023008"/>
    </source>
</evidence>
<evidence type="ECO:0000256" key="18">
    <source>
        <dbReference type="ARBA" id="ARBA00029719"/>
    </source>
</evidence>
<dbReference type="InterPro" id="IPR018303">
    <property type="entry name" value="ATPase_P-typ_P_site"/>
</dbReference>
<keyword evidence="5" id="KW-0813">Transport</keyword>
<dbReference type="Pfam" id="PF00403">
    <property type="entry name" value="HMA"/>
    <property type="match status" value="2"/>
</dbReference>
<dbReference type="EC" id="7.2.2.8" evidence="3"/>
<dbReference type="SUPFAM" id="SSF81665">
    <property type="entry name" value="Calcium ATPase, transmembrane domain M"/>
    <property type="match status" value="1"/>
</dbReference>
<dbReference type="GO" id="GO:0016887">
    <property type="term" value="F:ATP hydrolysis activity"/>
    <property type="evidence" value="ECO:0007669"/>
    <property type="project" value="InterPro"/>
</dbReference>
<evidence type="ECO:0000256" key="1">
    <source>
        <dbReference type="ARBA" id="ARBA00004651"/>
    </source>
</evidence>
<dbReference type="InterPro" id="IPR023214">
    <property type="entry name" value="HAD_sf"/>
</dbReference>
<evidence type="ECO:0000256" key="10">
    <source>
        <dbReference type="ARBA" id="ARBA00022796"/>
    </source>
</evidence>
<accession>A0A1I0WZQ4</accession>
<dbReference type="GO" id="GO:0140581">
    <property type="term" value="F:P-type monovalent copper transporter activity"/>
    <property type="evidence" value="ECO:0007669"/>
    <property type="project" value="UniProtKB-EC"/>
</dbReference>
<evidence type="ECO:0000256" key="3">
    <source>
        <dbReference type="ARBA" id="ARBA00012517"/>
    </source>
</evidence>
<dbReference type="InterPro" id="IPR008250">
    <property type="entry name" value="ATPase_P-typ_transduc_dom_A_sf"/>
</dbReference>
<comment type="subcellular location">
    <subcellularLocation>
        <location evidence="1">Cell membrane</location>
        <topology evidence="1">Multi-pass membrane protein</topology>
    </subcellularLocation>
</comment>
<evidence type="ECO:0000256" key="2">
    <source>
        <dbReference type="ARBA" id="ARBA00006024"/>
    </source>
</evidence>
<keyword evidence="22" id="KW-0175">Coiled coil</keyword>
<dbReference type="OrthoDB" id="9813266at2"/>
<evidence type="ECO:0000256" key="11">
    <source>
        <dbReference type="ARBA" id="ARBA00022840"/>
    </source>
</evidence>
<protein>
    <recommendedName>
        <fullName evidence="4">Copper-exporting P-type ATPase</fullName>
        <ecNumber evidence="3">7.2.2.8</ecNumber>
    </recommendedName>
    <alternativeName>
        <fullName evidence="18">Copper-exporting P-type ATPase A</fullName>
    </alternativeName>
    <alternativeName>
        <fullName evidence="19">Cu(+)-exporting ATPase</fullName>
    </alternativeName>
</protein>
<dbReference type="Gene3D" id="2.70.150.10">
    <property type="entry name" value="Calcium-transporting ATPase, cytoplasmic transduction domain A"/>
    <property type="match status" value="1"/>
</dbReference>
<keyword evidence="15" id="KW-0186">Copper</keyword>
<comment type="catalytic activity">
    <reaction evidence="20">
        <text>Cu(+)(in) + ATP + H2O = Cu(+)(out) + ADP + phosphate + H(+)</text>
        <dbReference type="Rhea" id="RHEA:25792"/>
        <dbReference type="ChEBI" id="CHEBI:15377"/>
        <dbReference type="ChEBI" id="CHEBI:15378"/>
        <dbReference type="ChEBI" id="CHEBI:30616"/>
        <dbReference type="ChEBI" id="CHEBI:43474"/>
        <dbReference type="ChEBI" id="CHEBI:49552"/>
        <dbReference type="ChEBI" id="CHEBI:456216"/>
        <dbReference type="EC" id="7.2.2.8"/>
    </reaction>
</comment>
<organism evidence="24 25">
    <name type="scientific">Acetitomaculum ruminis DSM 5522</name>
    <dbReference type="NCBI Taxonomy" id="1120918"/>
    <lineage>
        <taxon>Bacteria</taxon>
        <taxon>Bacillati</taxon>
        <taxon>Bacillota</taxon>
        <taxon>Clostridia</taxon>
        <taxon>Lachnospirales</taxon>
        <taxon>Lachnospiraceae</taxon>
        <taxon>Acetitomaculum</taxon>
    </lineage>
</organism>
<feature type="coiled-coil region" evidence="22">
    <location>
        <begin position="764"/>
        <end position="796"/>
    </location>
</feature>
<dbReference type="SUPFAM" id="SSF55008">
    <property type="entry name" value="HMA, heavy metal-associated domain"/>
    <property type="match status" value="2"/>
</dbReference>
<feature type="transmembrane region" description="Helical" evidence="21">
    <location>
        <begin position="139"/>
        <end position="157"/>
    </location>
</feature>
<dbReference type="InterPro" id="IPR001757">
    <property type="entry name" value="P_typ_ATPase"/>
</dbReference>
<evidence type="ECO:0000256" key="8">
    <source>
        <dbReference type="ARBA" id="ARBA00022737"/>
    </source>
</evidence>
<dbReference type="RefSeq" id="WP_092871201.1">
    <property type="nucleotide sequence ID" value="NZ_FOJY01000005.1"/>
</dbReference>
<keyword evidence="13" id="KW-1278">Translocase</keyword>
<sequence length="874" mass="94837">MGTVVKETYDITGMSCSACSAHVQKAVEGLEGTSKVNVNLLQNKMTLEIDQDMLTSDDVVNAVVKAGYGATLREKSTSSSGVNTSKTKSEGYDMAKVQADNMKNRLIISFSFLIPLMYIAMGDMMGLPLPFFLAGMENMMVLALTQIVLCLPILFVNRKYFINGFRMLFKGAPNMDSLIALGGGAAFIYSLFSVYAMAYFYGRGEVKAVHPFAMNLYFESAATILTLITLGKYFEARSKRKTSDAITKLVNLIPKTALVERDGVQLEIPSDQVVVGDILIVKAGESIPVDGIVIEGTCFVDESAITGESMPVEKNAGDEVTGATVNTSGFFKFKATKVGEDTALSQIIALVEEAGSSKAPISKLADKISGVFVPIVIGLSILTFIIWFALGYEFTFALSLAVAVLVISCPCALGLATPTAIMVGTGKAAENGILFKSAECLETAHQIDKVVLDKTGTITMGKPEITDIVSFINKDELLKIAYSLEASSSHPLAIAINNYAMENNLEKETVKDYEEIPGRGIKAYYKDEKVMAGNLTMMQEMGIDTNAAQKDAEEFADEGKTSLYFSKGENLIGIIAIADVIKESSAKAVEEFKKQGIDVYMLTGDNEKTARAIGKKAGIDNIISQVLPQDKEKEVKKLMDEGYKVAMIGDGINDAPALTRADVGIAIGAGTDVAIESADVVLMKSSLLDAVKTIILSKAVMKNIKQNLFWAFFYNIICIPIAAGALFIPLGLKLNPMLGALAMSFSSVFVVTNALRLRFFKSGFEDYEKENDKKDAEKSETKINILQKEIEFKKASEKEEKTNLDTVKKTIHIEGMMCNNCKKHVTKALNKMEGVTCEVDLDNNCAYVELTKDVSDEEFEKVIADAGYSVTSIE</sequence>
<dbReference type="NCBIfam" id="TIGR00003">
    <property type="entry name" value="copper ion binding protein"/>
    <property type="match status" value="2"/>
</dbReference>
<dbReference type="NCBIfam" id="TIGR01494">
    <property type="entry name" value="ATPase_P-type"/>
    <property type="match status" value="1"/>
</dbReference>
<evidence type="ECO:0000256" key="17">
    <source>
        <dbReference type="ARBA" id="ARBA00023136"/>
    </source>
</evidence>
<dbReference type="PROSITE" id="PS50846">
    <property type="entry name" value="HMA_2"/>
    <property type="match status" value="2"/>
</dbReference>
<keyword evidence="14 21" id="KW-1133">Transmembrane helix</keyword>
<dbReference type="GO" id="GO:0043682">
    <property type="term" value="F:P-type divalent copper transporter activity"/>
    <property type="evidence" value="ECO:0007669"/>
    <property type="project" value="TreeGrafter"/>
</dbReference>
<dbReference type="GO" id="GO:0005524">
    <property type="term" value="F:ATP binding"/>
    <property type="evidence" value="ECO:0007669"/>
    <property type="project" value="UniProtKB-UniRule"/>
</dbReference>
<feature type="domain" description="HMA" evidence="23">
    <location>
        <begin position="5"/>
        <end position="71"/>
    </location>
</feature>
<dbReference type="InterPro" id="IPR036412">
    <property type="entry name" value="HAD-like_sf"/>
</dbReference>
<evidence type="ECO:0000256" key="22">
    <source>
        <dbReference type="SAM" id="Coils"/>
    </source>
</evidence>
<dbReference type="Gene3D" id="3.30.70.100">
    <property type="match status" value="2"/>
</dbReference>
<evidence type="ECO:0000256" key="13">
    <source>
        <dbReference type="ARBA" id="ARBA00022967"/>
    </source>
</evidence>
<keyword evidence="7 21" id="KW-0479">Metal-binding</keyword>
<dbReference type="FunFam" id="2.70.150.10:FF:000002">
    <property type="entry name" value="Copper-transporting ATPase 1, putative"/>
    <property type="match status" value="1"/>
</dbReference>
<dbReference type="NCBIfam" id="TIGR01525">
    <property type="entry name" value="ATPase-IB_hvy"/>
    <property type="match status" value="1"/>
</dbReference>
<evidence type="ECO:0000256" key="12">
    <source>
        <dbReference type="ARBA" id="ARBA00022842"/>
    </source>
</evidence>
<reference evidence="24 25" key="1">
    <citation type="submission" date="2016-10" db="EMBL/GenBank/DDBJ databases">
        <authorList>
            <person name="de Groot N.N."/>
        </authorList>
    </citation>
    <scope>NUCLEOTIDE SEQUENCE [LARGE SCALE GENOMIC DNA]</scope>
    <source>
        <strain evidence="24 25">DSM 5522</strain>
    </source>
</reference>
<dbReference type="GO" id="GO:0055070">
    <property type="term" value="P:copper ion homeostasis"/>
    <property type="evidence" value="ECO:0007669"/>
    <property type="project" value="TreeGrafter"/>
</dbReference>
<dbReference type="InterPro" id="IPR006121">
    <property type="entry name" value="HMA_dom"/>
</dbReference>
<evidence type="ECO:0000256" key="16">
    <source>
        <dbReference type="ARBA" id="ARBA00023065"/>
    </source>
</evidence>
<evidence type="ECO:0000256" key="5">
    <source>
        <dbReference type="ARBA" id="ARBA00022448"/>
    </source>
</evidence>
<dbReference type="PRINTS" id="PR00943">
    <property type="entry name" value="CUATPASE"/>
</dbReference>
<evidence type="ECO:0000313" key="25">
    <source>
        <dbReference type="Proteomes" id="UP000198838"/>
    </source>
</evidence>
<keyword evidence="10" id="KW-0187">Copper transport</keyword>
<dbReference type="GO" id="GO:0005507">
    <property type="term" value="F:copper ion binding"/>
    <property type="evidence" value="ECO:0007669"/>
    <property type="project" value="InterPro"/>
</dbReference>
<comment type="similarity">
    <text evidence="2 21">Belongs to the cation transport ATPase (P-type) (TC 3.A.3) family. Type IB subfamily.</text>
</comment>
<keyword evidence="8" id="KW-0677">Repeat</keyword>
<evidence type="ECO:0000259" key="23">
    <source>
        <dbReference type="PROSITE" id="PS50846"/>
    </source>
</evidence>
<dbReference type="InterPro" id="IPR023298">
    <property type="entry name" value="ATPase_P-typ_TM_dom_sf"/>
</dbReference>
<dbReference type="InterPro" id="IPR059000">
    <property type="entry name" value="ATPase_P-type_domA"/>
</dbReference>
<feature type="transmembrane region" description="Helical" evidence="21">
    <location>
        <begin position="736"/>
        <end position="755"/>
    </location>
</feature>
<evidence type="ECO:0000256" key="4">
    <source>
        <dbReference type="ARBA" id="ARBA00015102"/>
    </source>
</evidence>
<dbReference type="CDD" id="cd02094">
    <property type="entry name" value="P-type_ATPase_Cu-like"/>
    <property type="match status" value="1"/>
</dbReference>
<feature type="transmembrane region" description="Helical" evidence="21">
    <location>
        <begin position="214"/>
        <end position="234"/>
    </location>
</feature>
<gene>
    <name evidence="24" type="ORF">SAMN05216249_105100</name>
</gene>
<dbReference type="Gene3D" id="3.40.50.1000">
    <property type="entry name" value="HAD superfamily/HAD-like"/>
    <property type="match status" value="1"/>
</dbReference>
<keyword evidence="21" id="KW-1003">Cell membrane</keyword>
<dbReference type="STRING" id="1120918.SAMN05216249_105100"/>
<keyword evidence="11 21" id="KW-0067">ATP-binding</keyword>
<keyword evidence="25" id="KW-1185">Reference proteome</keyword>
<dbReference type="GO" id="GO:0005886">
    <property type="term" value="C:plasma membrane"/>
    <property type="evidence" value="ECO:0007669"/>
    <property type="project" value="UniProtKB-SubCell"/>
</dbReference>
<dbReference type="NCBIfam" id="TIGR01511">
    <property type="entry name" value="ATPase-IB1_Cu"/>
    <property type="match status" value="1"/>
</dbReference>
<dbReference type="AlphaFoldDB" id="A0A1I0WZQ4"/>
<dbReference type="Gene3D" id="3.40.1110.10">
    <property type="entry name" value="Calcium-transporting ATPase, cytoplasmic domain N"/>
    <property type="match status" value="1"/>
</dbReference>
<feature type="transmembrane region" description="Helical" evidence="21">
    <location>
        <begin position="368"/>
        <end position="390"/>
    </location>
</feature>
<dbReference type="PANTHER" id="PTHR43520:SF8">
    <property type="entry name" value="P-TYPE CU(+) TRANSPORTER"/>
    <property type="match status" value="1"/>
</dbReference>
<dbReference type="InterPro" id="IPR017969">
    <property type="entry name" value="Heavy-metal-associated_CS"/>
</dbReference>
<dbReference type="PROSITE" id="PS01047">
    <property type="entry name" value="HMA_1"/>
    <property type="match status" value="2"/>
</dbReference>
<evidence type="ECO:0000256" key="19">
    <source>
        <dbReference type="ARBA" id="ARBA00033239"/>
    </source>
</evidence>
<dbReference type="Pfam" id="PF00122">
    <property type="entry name" value="E1-E2_ATPase"/>
    <property type="match status" value="1"/>
</dbReference>
<feature type="transmembrane region" description="Helical" evidence="21">
    <location>
        <begin position="178"/>
        <end position="202"/>
    </location>
</feature>
<evidence type="ECO:0000256" key="20">
    <source>
        <dbReference type="ARBA" id="ARBA00049289"/>
    </source>
</evidence>
<dbReference type="PROSITE" id="PS00154">
    <property type="entry name" value="ATPASE_E1_E2"/>
    <property type="match status" value="1"/>
</dbReference>
<dbReference type="InterPro" id="IPR023299">
    <property type="entry name" value="ATPase_P-typ_cyto_dom_N"/>
</dbReference>
<evidence type="ECO:0000256" key="6">
    <source>
        <dbReference type="ARBA" id="ARBA00022692"/>
    </source>
</evidence>
<feature type="transmembrane region" description="Helical" evidence="21">
    <location>
        <begin position="106"/>
        <end position="127"/>
    </location>
</feature>
<proteinExistence type="inferred from homology"/>
<dbReference type="InterPro" id="IPR006122">
    <property type="entry name" value="HMA_Cu_ion-bd"/>
</dbReference>
<dbReference type="PRINTS" id="PR00119">
    <property type="entry name" value="CATATPASE"/>
</dbReference>
<feature type="transmembrane region" description="Helical" evidence="21">
    <location>
        <begin position="396"/>
        <end position="417"/>
    </location>
</feature>
<dbReference type="SFLD" id="SFLDS00003">
    <property type="entry name" value="Haloacid_Dehalogenase"/>
    <property type="match status" value="1"/>
</dbReference>
<dbReference type="InterPro" id="IPR036163">
    <property type="entry name" value="HMA_dom_sf"/>
</dbReference>
<keyword evidence="12" id="KW-0460">Magnesium</keyword>
<keyword evidence="6 21" id="KW-0812">Transmembrane</keyword>